<evidence type="ECO:0000259" key="9">
    <source>
        <dbReference type="PROSITE" id="PS50111"/>
    </source>
</evidence>
<dbReference type="Pfam" id="PF00672">
    <property type="entry name" value="HAMP"/>
    <property type="match status" value="1"/>
</dbReference>
<dbReference type="Pfam" id="PF00015">
    <property type="entry name" value="MCPsignal"/>
    <property type="match status" value="1"/>
</dbReference>
<evidence type="ECO:0000256" key="1">
    <source>
        <dbReference type="ARBA" id="ARBA00004651"/>
    </source>
</evidence>
<evidence type="ECO:0000259" key="10">
    <source>
        <dbReference type="PROSITE" id="PS50885"/>
    </source>
</evidence>
<keyword evidence="5" id="KW-1133">Transmembrane helix</keyword>
<name>A0AA42J0V9_9FIRM</name>
<dbReference type="PANTHER" id="PTHR43531">
    <property type="entry name" value="PROTEIN ICFG"/>
    <property type="match status" value="1"/>
</dbReference>
<dbReference type="InterPro" id="IPR003660">
    <property type="entry name" value="HAMP_dom"/>
</dbReference>
<dbReference type="InterPro" id="IPR004090">
    <property type="entry name" value="Chemotax_Me-accpt_rcpt"/>
</dbReference>
<dbReference type="GO" id="GO:0005886">
    <property type="term" value="C:plasma membrane"/>
    <property type="evidence" value="ECO:0007669"/>
    <property type="project" value="UniProtKB-SubCell"/>
</dbReference>
<feature type="domain" description="HAMP" evidence="10">
    <location>
        <begin position="365"/>
        <end position="406"/>
    </location>
</feature>
<dbReference type="Gene3D" id="6.10.340.10">
    <property type="match status" value="1"/>
</dbReference>
<comment type="similarity">
    <text evidence="7">Belongs to the methyl-accepting chemotaxis (MCP) protein family.</text>
</comment>
<comment type="caution">
    <text evidence="11">The sequence shown here is derived from an EMBL/GenBank/DDBJ whole genome shotgun (WGS) entry which is preliminary data.</text>
</comment>
<evidence type="ECO:0000256" key="4">
    <source>
        <dbReference type="ARBA" id="ARBA00022692"/>
    </source>
</evidence>
<evidence type="ECO:0000313" key="12">
    <source>
        <dbReference type="Proteomes" id="UP001169242"/>
    </source>
</evidence>
<dbReference type="RefSeq" id="WP_271012211.1">
    <property type="nucleotide sequence ID" value="NZ_JAQIFT010000043.1"/>
</dbReference>
<dbReference type="PANTHER" id="PTHR43531:SF11">
    <property type="entry name" value="METHYL-ACCEPTING CHEMOTAXIS PROTEIN 3"/>
    <property type="match status" value="1"/>
</dbReference>
<keyword evidence="3" id="KW-0145">Chemotaxis</keyword>
<evidence type="ECO:0000256" key="8">
    <source>
        <dbReference type="PROSITE-ProRule" id="PRU00284"/>
    </source>
</evidence>
<dbReference type="Proteomes" id="UP001169242">
    <property type="component" value="Unassembled WGS sequence"/>
</dbReference>
<evidence type="ECO:0000256" key="6">
    <source>
        <dbReference type="ARBA" id="ARBA00023136"/>
    </source>
</evidence>
<comment type="subcellular location">
    <subcellularLocation>
        <location evidence="1">Cell membrane</location>
        <topology evidence="1">Multi-pass membrane protein</topology>
    </subcellularLocation>
</comment>
<dbReference type="Pfam" id="PF02743">
    <property type="entry name" value="dCache_1"/>
    <property type="match status" value="1"/>
</dbReference>
<dbReference type="Pfam" id="PF18947">
    <property type="entry name" value="HAMP_2"/>
    <property type="match status" value="1"/>
</dbReference>
<dbReference type="InterPro" id="IPR004089">
    <property type="entry name" value="MCPsignal_dom"/>
</dbReference>
<dbReference type="SMART" id="SM00304">
    <property type="entry name" value="HAMP"/>
    <property type="match status" value="2"/>
</dbReference>
<dbReference type="GO" id="GO:0004888">
    <property type="term" value="F:transmembrane signaling receptor activity"/>
    <property type="evidence" value="ECO:0007669"/>
    <property type="project" value="InterPro"/>
</dbReference>
<dbReference type="InterPro" id="IPR029151">
    <property type="entry name" value="Sensor-like_sf"/>
</dbReference>
<dbReference type="Gene3D" id="3.30.450.20">
    <property type="entry name" value="PAS domain"/>
    <property type="match status" value="1"/>
</dbReference>
<dbReference type="Gene3D" id="1.10.287.950">
    <property type="entry name" value="Methyl-accepting chemotaxis protein"/>
    <property type="match status" value="1"/>
</dbReference>
<keyword evidence="6" id="KW-0472">Membrane</keyword>
<evidence type="ECO:0000256" key="5">
    <source>
        <dbReference type="ARBA" id="ARBA00022989"/>
    </source>
</evidence>
<dbReference type="GO" id="GO:0006935">
    <property type="term" value="P:chemotaxis"/>
    <property type="evidence" value="ECO:0007669"/>
    <property type="project" value="UniProtKB-KW"/>
</dbReference>
<dbReference type="PROSITE" id="PS50111">
    <property type="entry name" value="CHEMOTAXIS_TRANSDUC_2"/>
    <property type="match status" value="1"/>
</dbReference>
<organism evidence="11 12">
    <name type="scientific">Holtiella tumoricola</name>
    <dbReference type="NCBI Taxonomy" id="3018743"/>
    <lineage>
        <taxon>Bacteria</taxon>
        <taxon>Bacillati</taxon>
        <taxon>Bacillota</taxon>
        <taxon>Clostridia</taxon>
        <taxon>Lachnospirales</taxon>
        <taxon>Cellulosilyticaceae</taxon>
        <taxon>Holtiella</taxon>
    </lineage>
</organism>
<keyword evidence="12" id="KW-1185">Reference proteome</keyword>
<dbReference type="PROSITE" id="PS50885">
    <property type="entry name" value="HAMP"/>
    <property type="match status" value="2"/>
</dbReference>
<dbReference type="CDD" id="cd12912">
    <property type="entry name" value="PDC2_MCP_like"/>
    <property type="match status" value="1"/>
</dbReference>
<dbReference type="CDD" id="cd11386">
    <property type="entry name" value="MCP_signal"/>
    <property type="match status" value="1"/>
</dbReference>
<evidence type="ECO:0000313" key="11">
    <source>
        <dbReference type="EMBL" id="MDA3731899.1"/>
    </source>
</evidence>
<evidence type="ECO:0000256" key="3">
    <source>
        <dbReference type="ARBA" id="ARBA00022500"/>
    </source>
</evidence>
<accession>A0AA42J0V9</accession>
<evidence type="ECO:0000256" key="7">
    <source>
        <dbReference type="ARBA" id="ARBA00029447"/>
    </source>
</evidence>
<feature type="domain" description="HAMP" evidence="10">
    <location>
        <begin position="308"/>
        <end position="361"/>
    </location>
</feature>
<dbReference type="AlphaFoldDB" id="A0AA42J0V9"/>
<dbReference type="GO" id="GO:0007165">
    <property type="term" value="P:signal transduction"/>
    <property type="evidence" value="ECO:0007669"/>
    <property type="project" value="UniProtKB-KW"/>
</dbReference>
<dbReference type="SUPFAM" id="SSF58104">
    <property type="entry name" value="Methyl-accepting chemotaxis protein (MCP) signaling domain"/>
    <property type="match status" value="1"/>
</dbReference>
<dbReference type="InterPro" id="IPR051310">
    <property type="entry name" value="MCP_chemotaxis"/>
</dbReference>
<sequence>MQGRKRGIREKMVTQFSKILLIITSLLTVVAISVGAITVNSVVKHMMPELVSMTTKSIENKLEFYTSVMMNVASFDHITDPSLWMSAKFGTLEENREYLDADTLVMATTEGEILRQDGKKANIKDTDAFKEALTGKTYISTPSLNALSGKMSFDIATPVYYEKEIVNVLVATFDAEKLTDMIRESKVGEKGQVFIINGNGTTIAHLDMERVNSQENVIALADENKAYQSLSRIHTHMVNGEKGIDTYQLEGKKYFIGYEPIPSTRWSVGVALPNAEVYQEIRILAVVMIGLCIGSLILGMSAIRKLAYNITHPLEALTERAKQLQKGDLTSVVEPIETGDELETLYLSLQEVIGSFATYVKDIDDVLQRLADGDLTVASHLEYEGDFAPIKQSLNSIAQTLKGTMEEIHHVSEYVFGQAKRVAETANELAASASEQAASVEEINTNIGDMAKQIRRSSRHAKKMDEIAQDVIEEIEQGTTQMHNMEQAIVNIQVSAGQISEIIQVIDQIAAQTNLLALNASIEAARAGEAGRGFAVVASEVKSLAERSMEAAKQTAELVGATLHTVEGSAQIITNTTASFNKIVESIDTVIVSVKKTAEAAEIQSEAVNEITTVVEEISGLVQTTSGNAQESSASSEELETSARVLQEKINYFKVG</sequence>
<dbReference type="SUPFAM" id="SSF158472">
    <property type="entry name" value="HAMP domain-like"/>
    <property type="match status" value="1"/>
</dbReference>
<dbReference type="EMBL" id="JAQIFT010000043">
    <property type="protein sequence ID" value="MDA3731899.1"/>
    <property type="molecule type" value="Genomic_DNA"/>
</dbReference>
<gene>
    <name evidence="11" type="ORF">PBV87_10450</name>
</gene>
<dbReference type="InterPro" id="IPR033479">
    <property type="entry name" value="dCache_1"/>
</dbReference>
<dbReference type="SMART" id="SM00283">
    <property type="entry name" value="MA"/>
    <property type="match status" value="1"/>
</dbReference>
<evidence type="ECO:0000256" key="2">
    <source>
        <dbReference type="ARBA" id="ARBA00022475"/>
    </source>
</evidence>
<keyword evidence="8" id="KW-0807">Transducer</keyword>
<feature type="domain" description="Methyl-accepting transducer" evidence="9">
    <location>
        <begin position="411"/>
        <end position="640"/>
    </location>
</feature>
<keyword evidence="2" id="KW-1003">Cell membrane</keyword>
<keyword evidence="4" id="KW-0812">Transmembrane</keyword>
<protein>
    <submittedName>
        <fullName evidence="11">Methyl-accepting chemotaxis protein</fullName>
    </submittedName>
</protein>
<dbReference type="SUPFAM" id="SSF103190">
    <property type="entry name" value="Sensory domain-like"/>
    <property type="match status" value="1"/>
</dbReference>
<dbReference type="PRINTS" id="PR00260">
    <property type="entry name" value="CHEMTRNSDUCR"/>
</dbReference>
<reference evidence="11" key="1">
    <citation type="journal article" date="2023" name="Int. J. Syst. Evol. Microbiol.">
        <title>&lt;i&gt;Holtiella tumoricola&lt;/i&gt; gen. nov. sp. nov., isolated from a human clinical sample.</title>
        <authorList>
            <person name="Allen-Vercoe E."/>
            <person name="Daigneault M.C."/>
            <person name="Vancuren S.J."/>
            <person name="Cochrane K."/>
            <person name="O'Neal L.L."/>
            <person name="Sankaranarayanan K."/>
            <person name="Lawson P.A."/>
        </authorList>
    </citation>
    <scope>NUCLEOTIDE SEQUENCE</scope>
    <source>
        <strain evidence="11">CC70A</strain>
    </source>
</reference>
<proteinExistence type="inferred from homology"/>
<dbReference type="CDD" id="cd06225">
    <property type="entry name" value="HAMP"/>
    <property type="match status" value="1"/>
</dbReference>